<feature type="region of interest" description="Disordered" evidence="5">
    <location>
        <begin position="1"/>
        <end position="29"/>
    </location>
</feature>
<evidence type="ECO:0000256" key="3">
    <source>
        <dbReference type="ARBA" id="ARBA00022898"/>
    </source>
</evidence>
<dbReference type="GO" id="GO:0006545">
    <property type="term" value="P:glycine biosynthetic process"/>
    <property type="evidence" value="ECO:0000318"/>
    <property type="project" value="GO_Central"/>
</dbReference>
<dbReference type="InterPro" id="IPR015421">
    <property type="entry name" value="PyrdxlP-dep_Trfase_major"/>
</dbReference>
<evidence type="ECO:0000256" key="1">
    <source>
        <dbReference type="ARBA" id="ARBA00001933"/>
    </source>
</evidence>
<keyword evidence="3" id="KW-0663">Pyridoxal phosphate</keyword>
<feature type="domain" description="Aromatic amino acid beta-eliminating lyase/threonine aldolase" evidence="6">
    <location>
        <begin position="316"/>
        <end position="433"/>
    </location>
</feature>
<reference evidence="7" key="3">
    <citation type="submission" date="2021-05" db="UniProtKB">
        <authorList>
            <consortium name="EnsemblPlants"/>
        </authorList>
    </citation>
    <scope>IDENTIFICATION</scope>
    <source>
        <strain evidence="7">cv. B73</strain>
    </source>
</reference>
<dbReference type="PANTHER" id="PTHR48097:SF13">
    <property type="entry name" value="LOW-SPECIFICITY L-THREONINE ALDOLASE 1-RELATED"/>
    <property type="match status" value="1"/>
</dbReference>
<accession>A0A804LKP1</accession>
<dbReference type="AlphaFoldDB" id="A0A804LKP1"/>
<feature type="region of interest" description="Disordered" evidence="5">
    <location>
        <begin position="43"/>
        <end position="89"/>
    </location>
</feature>
<dbReference type="Proteomes" id="UP000007305">
    <property type="component" value="Chromosome 1"/>
</dbReference>
<dbReference type="FunFam" id="3.90.1150.10:FF:000041">
    <property type="entry name" value="Low-specificity L-threonine aldolase"/>
    <property type="match status" value="1"/>
</dbReference>
<dbReference type="GO" id="GO:0006567">
    <property type="term" value="P:L-threonine catabolic process"/>
    <property type="evidence" value="ECO:0000318"/>
    <property type="project" value="GO_Central"/>
</dbReference>
<feature type="compositionally biased region" description="Low complexity" evidence="5">
    <location>
        <begin position="70"/>
        <end position="89"/>
    </location>
</feature>
<keyword evidence="8" id="KW-1185">Reference proteome</keyword>
<reference evidence="7" key="2">
    <citation type="submission" date="2019-07" db="EMBL/GenBank/DDBJ databases">
        <authorList>
            <person name="Seetharam A."/>
            <person name="Woodhouse M."/>
            <person name="Cannon E."/>
        </authorList>
    </citation>
    <scope>NUCLEOTIDE SEQUENCE [LARGE SCALE GENOMIC DNA]</scope>
    <source>
        <strain evidence="7">cv. B73</strain>
    </source>
</reference>
<dbReference type="PANTHER" id="PTHR48097">
    <property type="entry name" value="L-THREONINE ALDOLASE-RELATED"/>
    <property type="match status" value="1"/>
</dbReference>
<dbReference type="InParanoid" id="A0A804LKP1"/>
<evidence type="ECO:0000313" key="7">
    <source>
        <dbReference type="EnsemblPlants" id="Zm00001eb017590_P001"/>
    </source>
</evidence>
<gene>
    <name evidence="7" type="primary">LOC103635193</name>
</gene>
<dbReference type="Gramene" id="Zm00001eb017590_T001">
    <property type="protein sequence ID" value="Zm00001eb017590_P001"/>
    <property type="gene ID" value="Zm00001eb017590"/>
</dbReference>
<dbReference type="InterPro" id="IPR001597">
    <property type="entry name" value="ArAA_b-elim_lyase/Thr_aldolase"/>
</dbReference>
<protein>
    <recommendedName>
        <fullName evidence="6">Aromatic amino acid beta-eliminating lyase/threonine aldolase domain-containing protein</fullName>
    </recommendedName>
</protein>
<dbReference type="EnsemblPlants" id="Zm00001eb017590_T001">
    <property type="protein sequence ID" value="Zm00001eb017590_P001"/>
    <property type="gene ID" value="Zm00001eb017590"/>
</dbReference>
<evidence type="ECO:0000313" key="8">
    <source>
        <dbReference type="Proteomes" id="UP000007305"/>
    </source>
</evidence>
<name>A0A804LKP1_MAIZE</name>
<organism evidence="7 8">
    <name type="scientific">Zea mays</name>
    <name type="common">Maize</name>
    <dbReference type="NCBI Taxonomy" id="4577"/>
    <lineage>
        <taxon>Eukaryota</taxon>
        <taxon>Viridiplantae</taxon>
        <taxon>Streptophyta</taxon>
        <taxon>Embryophyta</taxon>
        <taxon>Tracheophyta</taxon>
        <taxon>Spermatophyta</taxon>
        <taxon>Magnoliopsida</taxon>
        <taxon>Liliopsida</taxon>
        <taxon>Poales</taxon>
        <taxon>Poaceae</taxon>
        <taxon>PACMAD clade</taxon>
        <taxon>Panicoideae</taxon>
        <taxon>Andropogonodae</taxon>
        <taxon>Andropogoneae</taxon>
        <taxon>Tripsacinae</taxon>
        <taxon>Zea</taxon>
    </lineage>
</organism>
<dbReference type="GO" id="GO:0005829">
    <property type="term" value="C:cytosol"/>
    <property type="evidence" value="ECO:0000318"/>
    <property type="project" value="GO_Central"/>
</dbReference>
<evidence type="ECO:0000256" key="4">
    <source>
        <dbReference type="ARBA" id="ARBA00023239"/>
    </source>
</evidence>
<reference evidence="8" key="1">
    <citation type="submission" date="2015-12" db="EMBL/GenBank/DDBJ databases">
        <title>Update maize B73 reference genome by single molecule sequencing technologies.</title>
        <authorList>
            <consortium name="Maize Genome Sequencing Project"/>
            <person name="Ware D."/>
        </authorList>
    </citation>
    <scope>NUCLEOTIDE SEQUENCE [LARGE SCALE GENOMIC DNA]</scope>
    <source>
        <strain evidence="8">cv. B73</strain>
    </source>
</reference>
<dbReference type="Gene3D" id="3.40.640.10">
    <property type="entry name" value="Type I PLP-dependent aspartate aminotransferase-like (Major domain)"/>
    <property type="match status" value="1"/>
</dbReference>
<dbReference type="InterPro" id="IPR015422">
    <property type="entry name" value="PyrdxlP-dep_Trfase_small"/>
</dbReference>
<proteinExistence type="inferred from homology"/>
<dbReference type="Gene3D" id="3.90.1150.10">
    <property type="entry name" value="Aspartate Aminotransferase, domain 1"/>
    <property type="match status" value="1"/>
</dbReference>
<dbReference type="GO" id="GO:0008732">
    <property type="term" value="F:L-allo-threonine aldolase activity"/>
    <property type="evidence" value="ECO:0000318"/>
    <property type="project" value="GO_Central"/>
</dbReference>
<comment type="similarity">
    <text evidence="2">Belongs to the threonine aldolase family.</text>
</comment>
<evidence type="ECO:0000259" key="6">
    <source>
        <dbReference type="Pfam" id="PF01212"/>
    </source>
</evidence>
<keyword evidence="4" id="KW-0456">Lyase</keyword>
<dbReference type="SUPFAM" id="SSF53383">
    <property type="entry name" value="PLP-dependent transferases"/>
    <property type="match status" value="1"/>
</dbReference>
<evidence type="ECO:0000256" key="5">
    <source>
        <dbReference type="SAM" id="MobiDB-lite"/>
    </source>
</evidence>
<dbReference type="Pfam" id="PF01212">
    <property type="entry name" value="Beta_elim_lyase"/>
    <property type="match status" value="1"/>
</dbReference>
<comment type="cofactor">
    <cofactor evidence="1">
        <name>pyridoxal 5'-phosphate</name>
        <dbReference type="ChEBI" id="CHEBI:597326"/>
    </cofactor>
</comment>
<dbReference type="InterPro" id="IPR015424">
    <property type="entry name" value="PyrdxlP-dep_Trfase"/>
</dbReference>
<sequence length="499" mass="54851">MVQIAAPPRRRDGRAPSPSPGVMHATPPPRCHGALAFAPVNHGRQCRRRPQPRPHLPPPTLSHDLCRHVSAFGGPSSSSSALGGPSSSSGQICVWRPVLILIRAPPPAISAAASSPPSPVISVAVRTWVRERSRPPAAPHHRREATRGDAQAVTLFLLHPRPPLGPRGRAIQRGTVLPIKMITEVQDYWELGHVWWRRRAAGLGFVGNTLAEEVYIYIFTRKRARRAPKLRMINERCAQQSALVDARQSKSKSIKAAWKILPSAPPSLTSLPLLSCREKRGVIQNSEFVRSIRVQRRYWARSYAGWIRDCIVKFNRARIFNASVALGVPVHRLVKAADSVSVCLSKGLGAPIRSVVVGSEAFIDKARILRKTLGGGMRQVGFLCAAAYVAVRDTVGKLADDHRKAKALAEGLTKIKQFTVDSSSVETNMVFFDIVDPHISPSKLCQVLEQRNVLAMPASSKSVRFVIHYQILDSDVQYALTCVEMPKGPNQSNTLKQTQ</sequence>
<evidence type="ECO:0000256" key="2">
    <source>
        <dbReference type="ARBA" id="ARBA00006966"/>
    </source>
</evidence>